<feature type="binding site" evidence="4">
    <location>
        <position position="10"/>
    </location>
    <ligand>
        <name>Mg(2+)</name>
        <dbReference type="ChEBI" id="CHEBI:18420"/>
    </ligand>
</feature>
<reference evidence="6 7" key="1">
    <citation type="submission" date="2017-04" db="EMBL/GenBank/DDBJ databases">
        <authorList>
            <person name="Afonso C.L."/>
            <person name="Miller P.J."/>
            <person name="Scott M.A."/>
            <person name="Spackman E."/>
            <person name="Goraichik I."/>
            <person name="Dimitrov K.M."/>
            <person name="Suarez D.L."/>
            <person name="Swayne D.E."/>
        </authorList>
    </citation>
    <scope>NUCLEOTIDE SEQUENCE [LARGE SCALE GENOMIC DNA]</scope>
    <source>
        <strain evidence="6 7">LMG26642</strain>
    </source>
</reference>
<dbReference type="Pfam" id="PF00702">
    <property type="entry name" value="Hydrolase"/>
    <property type="match status" value="1"/>
</dbReference>
<dbReference type="EMBL" id="FXBJ01000002">
    <property type="protein sequence ID" value="SMH28282.1"/>
    <property type="molecule type" value="Genomic_DNA"/>
</dbReference>
<dbReference type="SFLD" id="SFLDG01135">
    <property type="entry name" value="C1.5.6:_HAD__Beta-PGM__Phospha"/>
    <property type="match status" value="1"/>
</dbReference>
<dbReference type="InterPro" id="IPR006439">
    <property type="entry name" value="HAD-SF_hydro_IA"/>
</dbReference>
<dbReference type="InterPro" id="IPR036412">
    <property type="entry name" value="HAD-like_sf"/>
</dbReference>
<dbReference type="Proteomes" id="UP000193435">
    <property type="component" value="Unassembled WGS sequence"/>
</dbReference>
<dbReference type="InterPro" id="IPR010976">
    <property type="entry name" value="B-phosphoglucomutase_hydrolase"/>
</dbReference>
<feature type="binding site" evidence="4">
    <location>
        <position position="8"/>
    </location>
    <ligand>
        <name>Mg(2+)</name>
        <dbReference type="ChEBI" id="CHEBI:18420"/>
    </ligand>
</feature>
<dbReference type="CDD" id="cd02598">
    <property type="entry name" value="HAD_BPGM"/>
    <property type="match status" value="1"/>
</dbReference>
<dbReference type="GO" id="GO:0000287">
    <property type="term" value="F:magnesium ion binding"/>
    <property type="evidence" value="ECO:0007669"/>
    <property type="project" value="InterPro"/>
</dbReference>
<protein>
    <submittedName>
        <fullName evidence="6">Beta-phosphoglucomutase</fullName>
    </submittedName>
</protein>
<dbReference type="InterPro" id="IPR023198">
    <property type="entry name" value="PGP-like_dom2"/>
</dbReference>
<dbReference type="AlphaFoldDB" id="A0A1X7MTZ6"/>
<organism evidence="6 7">
    <name type="scientific">Carnobacterium iners</name>
    <dbReference type="NCBI Taxonomy" id="1073423"/>
    <lineage>
        <taxon>Bacteria</taxon>
        <taxon>Bacillati</taxon>
        <taxon>Bacillota</taxon>
        <taxon>Bacilli</taxon>
        <taxon>Lactobacillales</taxon>
        <taxon>Carnobacteriaceae</taxon>
        <taxon>Carnobacterium</taxon>
    </lineage>
</organism>
<proteinExistence type="inferred from homology"/>
<evidence type="ECO:0000313" key="7">
    <source>
        <dbReference type="Proteomes" id="UP000193435"/>
    </source>
</evidence>
<name>A0A1X7MTZ6_9LACT</name>
<feature type="binding site" evidence="3">
    <location>
        <position position="51"/>
    </location>
    <ligand>
        <name>substrate</name>
    </ligand>
</feature>
<dbReference type="RefSeq" id="WP_085559109.1">
    <property type="nucleotide sequence ID" value="NZ_FOAH01000006.1"/>
</dbReference>
<dbReference type="PANTHER" id="PTHR18901:SF38">
    <property type="entry name" value="PSEUDOURIDINE-5'-PHOSPHATASE"/>
    <property type="match status" value="1"/>
</dbReference>
<evidence type="ECO:0000313" key="6">
    <source>
        <dbReference type="EMBL" id="SMH28282.1"/>
    </source>
</evidence>
<feature type="site" description="Important for catalytic activity and assists the phosphoryl transfer reaction to Asp8 by balancing charge and orienting the reacting groups" evidence="5">
    <location>
        <position position="115"/>
    </location>
</feature>
<dbReference type="SFLD" id="SFLDS00003">
    <property type="entry name" value="Haloacid_Dehalogenase"/>
    <property type="match status" value="1"/>
</dbReference>
<comment type="cofactor">
    <cofactor evidence="4">
        <name>Mg(2+)</name>
        <dbReference type="ChEBI" id="CHEBI:18420"/>
    </cofactor>
    <text evidence="4">Binds 2 magnesium ions per subunit.</text>
</comment>
<feature type="active site" description="Nucleophile" evidence="2">
    <location>
        <position position="8"/>
    </location>
</feature>
<dbReference type="InterPro" id="IPR023214">
    <property type="entry name" value="HAD_sf"/>
</dbReference>
<feature type="binding site" evidence="3">
    <location>
        <begin position="115"/>
        <end position="119"/>
    </location>
    <ligand>
        <name>substrate</name>
    </ligand>
</feature>
<dbReference type="GO" id="GO:0008801">
    <property type="term" value="F:beta-phosphoglucomutase activity"/>
    <property type="evidence" value="ECO:0007669"/>
    <property type="project" value="InterPro"/>
</dbReference>
<feature type="binding site" evidence="3">
    <location>
        <position position="24"/>
    </location>
    <ligand>
        <name>substrate</name>
    </ligand>
</feature>
<dbReference type="STRING" id="1073423.SAMN04488700_0884"/>
<evidence type="ECO:0000256" key="4">
    <source>
        <dbReference type="PIRSR" id="PIRSR610972-3"/>
    </source>
</evidence>
<sequence length="220" mass="24728">MFQTIIFDLDGVITDTANFHFKAWQSLAEKLGVYLTEDFNEHLKGVDRTESLSRILSHGGLKHSFSKEELITFEEEKNNLYITLIDQVSPENILPGIEQLLNDLRSNNVKIGLASASRNAPKILQNLGLYDYFDTIVDPSKLKKGKPAPEIFETACQQLNIHPKDAIGIEDAYSGIQAINDSKMLSVGIGDLNILKDADYILNNTCLLTFDKLLEIWNNK</sequence>
<feature type="binding site" evidence="3">
    <location>
        <position position="146"/>
    </location>
    <ligand>
        <name>substrate</name>
    </ligand>
</feature>
<keyword evidence="4" id="KW-0460">Magnesium</keyword>
<evidence type="ECO:0000256" key="1">
    <source>
        <dbReference type="ARBA" id="ARBA00006171"/>
    </source>
</evidence>
<dbReference type="NCBIfam" id="TIGR01990">
    <property type="entry name" value="bPGM"/>
    <property type="match status" value="1"/>
</dbReference>
<dbReference type="InterPro" id="IPR010972">
    <property type="entry name" value="Beta-PGM"/>
</dbReference>
<feature type="binding site" evidence="3">
    <location>
        <begin position="43"/>
        <end position="48"/>
    </location>
    <ligand>
        <name>substrate</name>
    </ligand>
</feature>
<dbReference type="Gene3D" id="1.10.150.240">
    <property type="entry name" value="Putative phosphatase, domain 2"/>
    <property type="match status" value="1"/>
</dbReference>
<dbReference type="GO" id="GO:0005975">
    <property type="term" value="P:carbohydrate metabolic process"/>
    <property type="evidence" value="ECO:0007669"/>
    <property type="project" value="InterPro"/>
</dbReference>
<gene>
    <name evidence="6" type="ORF">SAMN04488700_0884</name>
</gene>
<dbReference type="SFLD" id="SFLDF00046">
    <property type="entry name" value="beta-phosphoglucomutase"/>
    <property type="match status" value="1"/>
</dbReference>
<evidence type="ECO:0000256" key="2">
    <source>
        <dbReference type="PIRSR" id="PIRSR610972-1"/>
    </source>
</evidence>
<accession>A0A1X7MTZ6</accession>
<feature type="binding site" evidence="4">
    <location>
        <position position="171"/>
    </location>
    <ligand>
        <name>Mg(2+)</name>
        <dbReference type="ChEBI" id="CHEBI:18420"/>
    </ligand>
</feature>
<keyword evidence="4" id="KW-0479">Metal-binding</keyword>
<comment type="similarity">
    <text evidence="1">Belongs to the HAD-like hydrolase superfamily. CbbY/CbbZ/Gph/YieH family.</text>
</comment>
<dbReference type="NCBIfam" id="TIGR01509">
    <property type="entry name" value="HAD-SF-IA-v3"/>
    <property type="match status" value="1"/>
</dbReference>
<feature type="binding site" evidence="4">
    <location>
        <position position="170"/>
    </location>
    <ligand>
        <name>Mg(2+)</name>
        <dbReference type="ChEBI" id="CHEBI:18420"/>
    </ligand>
</feature>
<feature type="site" description="Important for catalytic activity and assists the phosphoryl transfer reaction to Asp8 by balancing charge and orienting the reacting groups" evidence="5">
    <location>
        <position position="146"/>
    </location>
</feature>
<dbReference type="PRINTS" id="PR00413">
    <property type="entry name" value="HADHALOGNASE"/>
</dbReference>
<feature type="active site" description="Proton donor/acceptor" evidence="2">
    <location>
        <position position="10"/>
    </location>
</feature>
<evidence type="ECO:0000256" key="5">
    <source>
        <dbReference type="PIRSR" id="PIRSR610972-4"/>
    </source>
</evidence>
<dbReference type="SFLD" id="SFLDG01129">
    <property type="entry name" value="C1.5:_HAD__Beta-PGM__Phosphata"/>
    <property type="match status" value="1"/>
</dbReference>
<dbReference type="Gene3D" id="3.40.50.1000">
    <property type="entry name" value="HAD superfamily/HAD-like"/>
    <property type="match status" value="1"/>
</dbReference>
<dbReference type="PANTHER" id="PTHR18901">
    <property type="entry name" value="2-DEOXYGLUCOSE-6-PHOSPHATE PHOSPHATASE 2"/>
    <property type="match status" value="1"/>
</dbReference>
<dbReference type="OrthoDB" id="9797743at2"/>
<dbReference type="NCBIfam" id="TIGR02009">
    <property type="entry name" value="PGMB-YQAB-SF"/>
    <property type="match status" value="1"/>
</dbReference>
<dbReference type="SUPFAM" id="SSF56784">
    <property type="entry name" value="HAD-like"/>
    <property type="match status" value="1"/>
</dbReference>
<evidence type="ECO:0000256" key="3">
    <source>
        <dbReference type="PIRSR" id="PIRSR610972-2"/>
    </source>
</evidence>
<feature type="binding site" evidence="3">
    <location>
        <position position="77"/>
    </location>
    <ligand>
        <name>substrate</name>
    </ligand>
</feature>
<keyword evidence="7" id="KW-1185">Reference proteome</keyword>
<feature type="binding site" evidence="3">
    <location>
        <begin position="8"/>
        <end position="10"/>
    </location>
    <ligand>
        <name>substrate</name>
    </ligand>
</feature>